<feature type="region of interest" description="Disordered" evidence="2">
    <location>
        <begin position="326"/>
        <end position="350"/>
    </location>
</feature>
<dbReference type="GO" id="GO:2000058">
    <property type="term" value="P:regulation of ubiquitin-dependent protein catabolic process"/>
    <property type="evidence" value="ECO:0007669"/>
    <property type="project" value="TreeGrafter"/>
</dbReference>
<dbReference type="Gene3D" id="1.10.8.10">
    <property type="entry name" value="DNA helicase RuvA subunit, C-terminal domain"/>
    <property type="match status" value="1"/>
</dbReference>
<dbReference type="CDD" id="cd14291">
    <property type="entry name" value="UBA1_NUB1_like"/>
    <property type="match status" value="1"/>
</dbReference>
<dbReference type="SUPFAM" id="SSF46934">
    <property type="entry name" value="UBA-like"/>
    <property type="match status" value="1"/>
</dbReference>
<accession>A0AAW1P415</accession>
<reference evidence="5 6" key="1">
    <citation type="journal article" date="2024" name="Nat. Commun.">
        <title>Phylogenomics reveals the evolutionary origins of lichenization in chlorophyte algae.</title>
        <authorList>
            <person name="Puginier C."/>
            <person name="Libourel C."/>
            <person name="Otte J."/>
            <person name="Skaloud P."/>
            <person name="Haon M."/>
            <person name="Grisel S."/>
            <person name="Petersen M."/>
            <person name="Berrin J.G."/>
            <person name="Delaux P.M."/>
            <person name="Dal Grande F."/>
            <person name="Keller J."/>
        </authorList>
    </citation>
    <scope>NUCLEOTIDE SEQUENCE [LARGE SCALE GENOMIC DNA]</scope>
    <source>
        <strain evidence="5 6">SAG 2036</strain>
    </source>
</reference>
<keyword evidence="1" id="KW-0175">Coiled coil</keyword>
<dbReference type="PROSITE" id="PS50030">
    <property type="entry name" value="UBA"/>
    <property type="match status" value="1"/>
</dbReference>
<dbReference type="InterPro" id="IPR029071">
    <property type="entry name" value="Ubiquitin-like_domsf"/>
</dbReference>
<dbReference type="AlphaFoldDB" id="A0AAW1P415"/>
<dbReference type="Gene3D" id="3.10.20.90">
    <property type="entry name" value="Phosphatidylinositol 3-kinase Catalytic Subunit, Chain A, domain 1"/>
    <property type="match status" value="1"/>
</dbReference>
<evidence type="ECO:0000313" key="6">
    <source>
        <dbReference type="Proteomes" id="UP001465755"/>
    </source>
</evidence>
<dbReference type="SMART" id="SM00165">
    <property type="entry name" value="UBA"/>
    <property type="match status" value="2"/>
</dbReference>
<dbReference type="PANTHER" id="PTHR12948:SF3">
    <property type="entry name" value="NEDD8 ULTIMATE BUSTER 1"/>
    <property type="match status" value="1"/>
</dbReference>
<keyword evidence="6" id="KW-1185">Reference proteome</keyword>
<dbReference type="EMBL" id="JALJOQ010000059">
    <property type="protein sequence ID" value="KAK9803479.1"/>
    <property type="molecule type" value="Genomic_DNA"/>
</dbReference>
<dbReference type="InterPro" id="IPR000626">
    <property type="entry name" value="Ubiquitin-like_dom"/>
</dbReference>
<feature type="domain" description="UBA" evidence="3">
    <location>
        <begin position="285"/>
        <end position="325"/>
    </location>
</feature>
<dbReference type="SUPFAM" id="SSF54236">
    <property type="entry name" value="Ubiquitin-like"/>
    <property type="match status" value="1"/>
</dbReference>
<feature type="region of interest" description="Disordered" evidence="2">
    <location>
        <begin position="411"/>
        <end position="468"/>
    </location>
</feature>
<dbReference type="SMART" id="SM00213">
    <property type="entry name" value="UBQ"/>
    <property type="match status" value="1"/>
</dbReference>
<evidence type="ECO:0008006" key="7">
    <source>
        <dbReference type="Google" id="ProtNLM"/>
    </source>
</evidence>
<evidence type="ECO:0000256" key="1">
    <source>
        <dbReference type="SAM" id="Coils"/>
    </source>
</evidence>
<comment type="caution">
    <text evidence="5">The sequence shown here is derived from an EMBL/GenBank/DDBJ whole genome shotgun (WGS) entry which is preliminary data.</text>
</comment>
<dbReference type="PANTHER" id="PTHR12948">
    <property type="entry name" value="NEDD8 ULTIMATE BUSTER-1 BS4 PROTEIN"/>
    <property type="match status" value="1"/>
</dbReference>
<evidence type="ECO:0000313" key="5">
    <source>
        <dbReference type="EMBL" id="KAK9803479.1"/>
    </source>
</evidence>
<feature type="compositionally biased region" description="Basic and acidic residues" evidence="2">
    <location>
        <begin position="327"/>
        <end position="342"/>
    </location>
</feature>
<gene>
    <name evidence="5" type="ORF">WJX73_006601</name>
</gene>
<dbReference type="GO" id="GO:0031593">
    <property type="term" value="F:polyubiquitin modification-dependent protein binding"/>
    <property type="evidence" value="ECO:0007669"/>
    <property type="project" value="UniProtKB-ARBA"/>
</dbReference>
<dbReference type="InterPro" id="IPR039749">
    <property type="entry name" value="NUB1"/>
</dbReference>
<feature type="domain" description="Ubiquitin-like" evidence="4">
    <location>
        <begin position="1"/>
        <end position="72"/>
    </location>
</feature>
<dbReference type="PROSITE" id="PS50053">
    <property type="entry name" value="UBIQUITIN_2"/>
    <property type="match status" value="1"/>
</dbReference>
<feature type="compositionally biased region" description="Polar residues" evidence="2">
    <location>
        <begin position="419"/>
        <end position="433"/>
    </location>
</feature>
<dbReference type="Proteomes" id="UP001465755">
    <property type="component" value="Unassembled WGS sequence"/>
</dbReference>
<evidence type="ECO:0000256" key="2">
    <source>
        <dbReference type="SAM" id="MobiDB-lite"/>
    </source>
</evidence>
<evidence type="ECO:0000259" key="4">
    <source>
        <dbReference type="PROSITE" id="PS50053"/>
    </source>
</evidence>
<organism evidence="5 6">
    <name type="scientific">Symbiochloris irregularis</name>
    <dbReference type="NCBI Taxonomy" id="706552"/>
    <lineage>
        <taxon>Eukaryota</taxon>
        <taxon>Viridiplantae</taxon>
        <taxon>Chlorophyta</taxon>
        <taxon>core chlorophytes</taxon>
        <taxon>Trebouxiophyceae</taxon>
        <taxon>Trebouxiales</taxon>
        <taxon>Trebouxiaceae</taxon>
        <taxon>Symbiochloris</taxon>
    </lineage>
</organism>
<proteinExistence type="predicted"/>
<dbReference type="InterPro" id="IPR009060">
    <property type="entry name" value="UBA-like_sf"/>
</dbReference>
<evidence type="ECO:0000259" key="3">
    <source>
        <dbReference type="PROSITE" id="PS50030"/>
    </source>
</evidence>
<protein>
    <recommendedName>
        <fullName evidence="7">NEDD8 ultimate buster 1</fullName>
    </recommendedName>
</protein>
<dbReference type="InterPro" id="IPR015940">
    <property type="entry name" value="UBA"/>
</dbReference>
<sequence>MSITVHCVGAWTGVLEVETDSTTLADLKATLKAASGLPEQMKLIVAGKQLREEGGKSLQSLGLKHNSKILIMCTLPAKAQQLQQQEQTAQEADDRTARLQRLKEAAASLARRETRYGSDNAYEFALENQSGEMLKLSKPDREAVVMALILHERAKKKLQLEQYTEALPELLLAEEAANLCTDDLLKSTDNVGILLLDIVWCYFMLQDQSKLAEAHDRLQHARKRLQQSYGKELERARVLYGNFRPELSLFVRLETLEGISAYYRSDWAAARALLHSAHDKWQQLQVDDTSLALLASMGFSAKLGKRALRMCGGDVEKAADFATQQLQDRENRRTKAQQEKNARRQQRRLGRTLDGQALDVAALAQLASLSFPEALGAAALRQSNNSMQGALDLLSNPTTNEALQSDLLAYSSHDGDGTAANTPRASTRPTGSRPSGDAAATDPGPSGTDPEGAGARDEEMEAELVHSVSGDPLAAFDVEVHAEGQAIQQYLAMLQAARSPTSH</sequence>
<name>A0AAW1P415_9CHLO</name>
<feature type="coiled-coil region" evidence="1">
    <location>
        <begin position="82"/>
        <end position="112"/>
    </location>
</feature>